<gene>
    <name evidence="3" type="ORF">NCTC12971_02133</name>
    <name evidence="2" type="ORF">NCTC9419_04670</name>
</gene>
<sequence length="143" mass="15441">MKRYAALLISSVLLSGCATQAVPPQQAKSPPPSRLMLYQNLPTTPYATVVVVRDSGMLAGSCRTGVYVDGEFAASLATKEKAEFRMPVGNHVVSIGQDMIESHLCIWRETAGQQPMTLRAGDVRYLRIGGDMQSGFILKPGRG</sequence>
<dbReference type="PROSITE" id="PS51257">
    <property type="entry name" value="PROKAR_LIPOPROTEIN"/>
    <property type="match status" value="1"/>
</dbReference>
<feature type="signal peptide" evidence="1">
    <location>
        <begin position="1"/>
        <end position="20"/>
    </location>
</feature>
<dbReference type="GeneID" id="61765272"/>
<evidence type="ECO:0000313" key="4">
    <source>
        <dbReference type="Proteomes" id="UP000271603"/>
    </source>
</evidence>
<feature type="chain" id="PRO_5036004620" evidence="1">
    <location>
        <begin position="21"/>
        <end position="143"/>
    </location>
</feature>
<accession>A0A126VLU0</accession>
<dbReference type="AlphaFoldDB" id="A0A126VLU0"/>
<reference evidence="2 4" key="1">
    <citation type="submission" date="2018-12" db="EMBL/GenBank/DDBJ databases">
        <authorList>
            <consortium name="Pathogen Informatics"/>
        </authorList>
    </citation>
    <scope>NUCLEOTIDE SEQUENCE [LARGE SCALE GENOMIC DNA]</scope>
    <source>
        <strain evidence="3 5">NCTC12971</strain>
        <strain evidence="2 4">NCTC9419</strain>
    </source>
</reference>
<name>A0A126VLU0_SERRU</name>
<dbReference type="EMBL" id="LR134155">
    <property type="protein sequence ID" value="VEA73051.1"/>
    <property type="molecule type" value="Genomic_DNA"/>
</dbReference>
<evidence type="ECO:0000256" key="1">
    <source>
        <dbReference type="SAM" id="SignalP"/>
    </source>
</evidence>
<keyword evidence="1" id="KW-0732">Signal</keyword>
<dbReference type="Proteomes" id="UP000307968">
    <property type="component" value="Chromosome"/>
</dbReference>
<dbReference type="KEGG" id="srz:AXX16_3373"/>
<organism evidence="2 4">
    <name type="scientific">Serratia rubidaea</name>
    <name type="common">Serratia marinorubra</name>
    <dbReference type="NCBI Taxonomy" id="61652"/>
    <lineage>
        <taxon>Bacteria</taxon>
        <taxon>Pseudomonadati</taxon>
        <taxon>Pseudomonadota</taxon>
        <taxon>Gammaproteobacteria</taxon>
        <taxon>Enterobacterales</taxon>
        <taxon>Yersiniaceae</taxon>
        <taxon>Serratia</taxon>
    </lineage>
</organism>
<evidence type="ECO:0000313" key="2">
    <source>
        <dbReference type="EMBL" id="VEA73051.1"/>
    </source>
</evidence>
<dbReference type="EMBL" id="LR590463">
    <property type="protein sequence ID" value="VTP61619.1"/>
    <property type="molecule type" value="Genomic_DNA"/>
</dbReference>
<evidence type="ECO:0000313" key="5">
    <source>
        <dbReference type="Proteomes" id="UP000307968"/>
    </source>
</evidence>
<evidence type="ECO:0000313" key="3">
    <source>
        <dbReference type="EMBL" id="VTP61619.1"/>
    </source>
</evidence>
<dbReference type="RefSeq" id="WP_015671896.1">
    <property type="nucleotide sequence ID" value="NZ_CAMIPJ010000005.1"/>
</dbReference>
<dbReference type="Proteomes" id="UP000271603">
    <property type="component" value="Chromosome"/>
</dbReference>
<protein>
    <submittedName>
        <fullName evidence="2">Protein of uncharacterized function (DUF2846)</fullName>
    </submittedName>
</protein>
<proteinExistence type="predicted"/>